<evidence type="ECO:0000313" key="5">
    <source>
        <dbReference type="Proteomes" id="UP000766570"/>
    </source>
</evidence>
<dbReference type="InterPro" id="IPR036291">
    <property type="entry name" value="NAD(P)-bd_dom_sf"/>
</dbReference>
<name>A0ABS4WFU3_9MICC</name>
<dbReference type="CDD" id="cd05243">
    <property type="entry name" value="SDR_a5"/>
    <property type="match status" value="1"/>
</dbReference>
<dbReference type="SUPFAM" id="SSF51735">
    <property type="entry name" value="NAD(P)-binding Rossmann-fold domains"/>
    <property type="match status" value="1"/>
</dbReference>
<keyword evidence="1" id="KW-0602">Photosynthesis</keyword>
<gene>
    <name evidence="4" type="ORF">JOF46_002987</name>
</gene>
<dbReference type="PANTHER" id="PTHR47128:SF2">
    <property type="entry name" value="PROTEIN HIGH CHLOROPHYLL FLUORESCENCE PHENOTYPE 244, CHLOROPLASTIC"/>
    <property type="match status" value="1"/>
</dbReference>
<keyword evidence="2" id="KW-0604">Photosystem II</keyword>
<dbReference type="Pfam" id="PF05368">
    <property type="entry name" value="NmrA"/>
    <property type="match status" value="1"/>
</dbReference>
<sequence>MILLIGGTGQLGGLIARRLLLRGEEVRVLVRDPSAPAARALVEAGARLVPGDLTDPASLRAACESVQGIITTANSMSRGLPDTIDSVDQHGNANLIDAATGAGVGRFVFISALGADPHHPMPLLQAKGETEQRLRQGTLDWTVLQPDFYMDMLPMAVIGAPALSGGTVTLVGEGRRRHSIIAMKDVAGYAVAAFARPESIGRVLRLGGPEAVSWRDVLDSFERHLGREVPVRFVAPGQPLPGQPEMVSGLLALLETYDSALDTRALARSHGVVPTTLDGFVRGAVEAARGHGVR</sequence>
<feature type="domain" description="NmrA-like" evidence="3">
    <location>
        <begin position="2"/>
        <end position="242"/>
    </location>
</feature>
<protein>
    <submittedName>
        <fullName evidence="4">NADH dehydrogenase</fullName>
    </submittedName>
</protein>
<dbReference type="EMBL" id="JAGIOE010000001">
    <property type="protein sequence ID" value="MBP2375075.1"/>
    <property type="molecule type" value="Genomic_DNA"/>
</dbReference>
<comment type="caution">
    <text evidence="4">The sequence shown here is derived from an EMBL/GenBank/DDBJ whole genome shotgun (WGS) entry which is preliminary data.</text>
</comment>
<accession>A0ABS4WFU3</accession>
<evidence type="ECO:0000313" key="4">
    <source>
        <dbReference type="EMBL" id="MBP2375075.1"/>
    </source>
</evidence>
<organism evidence="4 5">
    <name type="scientific">Paeniglutamicibacter psychrophenolicus</name>
    <dbReference type="NCBI Taxonomy" id="257454"/>
    <lineage>
        <taxon>Bacteria</taxon>
        <taxon>Bacillati</taxon>
        <taxon>Actinomycetota</taxon>
        <taxon>Actinomycetes</taxon>
        <taxon>Micrococcales</taxon>
        <taxon>Micrococcaceae</taxon>
        <taxon>Paeniglutamicibacter</taxon>
    </lineage>
</organism>
<keyword evidence="5" id="KW-1185">Reference proteome</keyword>
<dbReference type="RefSeq" id="WP_209908338.1">
    <property type="nucleotide sequence ID" value="NZ_BAAAMI010000008.1"/>
</dbReference>
<reference evidence="4 5" key="1">
    <citation type="submission" date="2021-03" db="EMBL/GenBank/DDBJ databases">
        <title>Sequencing the genomes of 1000 actinobacteria strains.</title>
        <authorList>
            <person name="Klenk H.-P."/>
        </authorList>
    </citation>
    <scope>NUCLEOTIDE SEQUENCE [LARGE SCALE GENOMIC DNA]</scope>
    <source>
        <strain evidence="4 5">DSM 15454</strain>
    </source>
</reference>
<evidence type="ECO:0000256" key="2">
    <source>
        <dbReference type="ARBA" id="ARBA00023276"/>
    </source>
</evidence>
<dbReference type="InterPro" id="IPR008030">
    <property type="entry name" value="NmrA-like"/>
</dbReference>
<dbReference type="InterPro" id="IPR044256">
    <property type="entry name" value="HCF244-like"/>
</dbReference>
<evidence type="ECO:0000259" key="3">
    <source>
        <dbReference type="Pfam" id="PF05368"/>
    </source>
</evidence>
<dbReference type="Gene3D" id="3.40.50.720">
    <property type="entry name" value="NAD(P)-binding Rossmann-like Domain"/>
    <property type="match status" value="1"/>
</dbReference>
<proteinExistence type="predicted"/>
<dbReference type="PANTHER" id="PTHR47128">
    <property type="match status" value="1"/>
</dbReference>
<dbReference type="Proteomes" id="UP000766570">
    <property type="component" value="Unassembled WGS sequence"/>
</dbReference>
<evidence type="ECO:0000256" key="1">
    <source>
        <dbReference type="ARBA" id="ARBA00022531"/>
    </source>
</evidence>